<dbReference type="PANTHER" id="PTHR15427">
    <property type="entry name" value="EMILIN ELASTIN MICROFIBRIL INTERFACE-LOCATED PROTEIN ELASTIN MICROFIBRIL INTERFACER"/>
    <property type="match status" value="1"/>
</dbReference>
<dbReference type="Proteomes" id="UP001652741">
    <property type="component" value="Chromosome ssa04"/>
</dbReference>
<keyword evidence="5" id="KW-1015">Disulfide bond</keyword>
<accession>A0A1S3RK70</accession>
<comment type="subcellular location">
    <subcellularLocation>
        <location evidence="1">Secreted</location>
        <location evidence="1">Extracellular space</location>
        <location evidence="1">Extracellular matrix</location>
    </subcellularLocation>
</comment>
<keyword evidence="4 7" id="KW-0732">Signal</keyword>
<dbReference type="Bgee" id="ENSSSAG00000062501">
    <property type="expression patterns" value="Expressed in gill filament and 4 other cell types or tissues"/>
</dbReference>
<reference evidence="10" key="1">
    <citation type="submission" date="2025-08" db="UniProtKB">
        <authorList>
            <consortium name="RefSeq"/>
        </authorList>
    </citation>
    <scope>IDENTIFICATION</scope>
</reference>
<feature type="domain" description="EMI" evidence="8">
    <location>
        <begin position="53"/>
        <end position="129"/>
    </location>
</feature>
<dbReference type="InterPro" id="IPR008160">
    <property type="entry name" value="Collagen"/>
</dbReference>
<evidence type="ECO:0000256" key="7">
    <source>
        <dbReference type="SAM" id="SignalP"/>
    </source>
</evidence>
<dbReference type="Pfam" id="PF07546">
    <property type="entry name" value="EMI"/>
    <property type="match status" value="1"/>
</dbReference>
<evidence type="ECO:0000259" key="8">
    <source>
        <dbReference type="PROSITE" id="PS51041"/>
    </source>
</evidence>
<dbReference type="AlphaFoldDB" id="A0A1S3RK70"/>
<dbReference type="PANTHER" id="PTHR15427:SF23">
    <property type="entry name" value="EMI DOMAIN-CONTAINING PROTEIN 1"/>
    <property type="match status" value="1"/>
</dbReference>
<evidence type="ECO:0000256" key="4">
    <source>
        <dbReference type="ARBA" id="ARBA00022729"/>
    </source>
</evidence>
<evidence type="ECO:0000256" key="3">
    <source>
        <dbReference type="ARBA" id="ARBA00022530"/>
    </source>
</evidence>
<dbReference type="OMA" id="GFVYQFP"/>
<feature type="region of interest" description="Disordered" evidence="6">
    <location>
        <begin position="170"/>
        <end position="262"/>
    </location>
</feature>
<organism evidence="9 10">
    <name type="scientific">Salmo salar</name>
    <name type="common">Atlantic salmon</name>
    <dbReference type="NCBI Taxonomy" id="8030"/>
    <lineage>
        <taxon>Eukaryota</taxon>
        <taxon>Metazoa</taxon>
        <taxon>Chordata</taxon>
        <taxon>Craniata</taxon>
        <taxon>Vertebrata</taxon>
        <taxon>Euteleostomi</taxon>
        <taxon>Actinopterygii</taxon>
        <taxon>Neopterygii</taxon>
        <taxon>Teleostei</taxon>
        <taxon>Protacanthopterygii</taxon>
        <taxon>Salmoniformes</taxon>
        <taxon>Salmonidae</taxon>
        <taxon>Salmoninae</taxon>
        <taxon>Salmo</taxon>
    </lineage>
</organism>
<dbReference type="STRING" id="8030.ENSSSAP00000069306"/>
<dbReference type="RefSeq" id="XP_014052676.1">
    <property type="nucleotide sequence ID" value="XM_014197201.2"/>
</dbReference>
<protein>
    <submittedName>
        <fullName evidence="10">Collagen alpha-1(XXVI) chain isoform X1</fullName>
    </submittedName>
</protein>
<dbReference type="OrthoDB" id="9837521at2759"/>
<dbReference type="GO" id="GO:0005581">
    <property type="term" value="C:collagen trimer"/>
    <property type="evidence" value="ECO:0007669"/>
    <property type="project" value="UniProtKB-KW"/>
</dbReference>
<evidence type="ECO:0000313" key="9">
    <source>
        <dbReference type="Proteomes" id="UP001652741"/>
    </source>
</evidence>
<evidence type="ECO:0000256" key="6">
    <source>
        <dbReference type="SAM" id="MobiDB-lite"/>
    </source>
</evidence>
<dbReference type="KEGG" id="sasa:106603471"/>
<dbReference type="InterPro" id="IPR011489">
    <property type="entry name" value="EMI_domain"/>
</dbReference>
<feature type="compositionally biased region" description="Low complexity" evidence="6">
    <location>
        <begin position="230"/>
        <end position="245"/>
    </location>
</feature>
<evidence type="ECO:0000313" key="10">
    <source>
        <dbReference type="RefSeq" id="XP_014052676.1"/>
    </source>
</evidence>
<evidence type="ECO:0000256" key="1">
    <source>
        <dbReference type="ARBA" id="ARBA00004498"/>
    </source>
</evidence>
<sequence length="445" mass="46864">MTASIILSFLCIWMCSPSLSQGTGFVYQFPSVTFQRIHTEHTAGPLAGTNAARRNWCQYTVSKTVSCQVHNGTETLVQRVFQSCRWPRPCSNLISYRTLVRPTYRLTFRQVTALEWKCCPGFLGDDCKEECMNCTGYADINDRLSMLESKIVLLEEVGPPPLLFRYSPDRSSDNEVGLGAPKPTPITPPAIGLPGARGLPGPAGPPGVAGPPGCTGVTGLAGKPGPMGPRGPQGQRGAQGERGVPGPAGPLGPASSFSHSGDVFGLRELGQYEEAALHSQNNQRAVTGPPGPTGSPGPPGRPGHTGPAGNPGTPGRNAGVGPSGKPGDRGPKGDSGERGPPGLRGEHGQPGVPGPKGEPEDTQAEGEGLQQLREALKILAERVLILEHMIGIHENPLESGSGLDILSDLVPMFKNKRAGPKTLLHSLTTGDRKLIGEERVRRRGN</sequence>
<proteinExistence type="predicted"/>
<name>A0A1S3RK70_SALSA</name>
<gene>
    <name evidence="10" type="primary">LOC106603471</name>
</gene>
<dbReference type="GeneID" id="106603471"/>
<feature type="compositionally biased region" description="Basic and acidic residues" evidence="6">
    <location>
        <begin position="326"/>
        <end position="337"/>
    </location>
</feature>
<dbReference type="PaxDb" id="8030-ENSSSAP00000069306"/>
<keyword evidence="9" id="KW-1185">Reference proteome</keyword>
<evidence type="ECO:0000256" key="2">
    <source>
        <dbReference type="ARBA" id="ARBA00022525"/>
    </source>
</evidence>
<keyword evidence="10" id="KW-0176">Collagen</keyword>
<dbReference type="InterPro" id="IPR050392">
    <property type="entry name" value="Collagen/C1q_domain"/>
</dbReference>
<dbReference type="PROSITE" id="PS51041">
    <property type="entry name" value="EMI"/>
    <property type="match status" value="1"/>
</dbReference>
<feature type="chain" id="PRO_5010387127" evidence="7">
    <location>
        <begin position="21"/>
        <end position="445"/>
    </location>
</feature>
<keyword evidence="2" id="KW-0964">Secreted</keyword>
<evidence type="ECO:0000256" key="5">
    <source>
        <dbReference type="ARBA" id="ARBA00023157"/>
    </source>
</evidence>
<feature type="compositionally biased region" description="Pro residues" evidence="6">
    <location>
        <begin position="289"/>
        <end position="301"/>
    </location>
</feature>
<feature type="signal peptide" evidence="7">
    <location>
        <begin position="1"/>
        <end position="20"/>
    </location>
</feature>
<dbReference type="Pfam" id="PF01391">
    <property type="entry name" value="Collagen"/>
    <property type="match status" value="1"/>
</dbReference>
<feature type="compositionally biased region" description="Low complexity" evidence="6">
    <location>
        <begin position="189"/>
        <end position="200"/>
    </location>
</feature>
<feature type="region of interest" description="Disordered" evidence="6">
    <location>
        <begin position="279"/>
        <end position="367"/>
    </location>
</feature>
<keyword evidence="3" id="KW-0272">Extracellular matrix</keyword>